<dbReference type="OrthoDB" id="2418231at2"/>
<organism evidence="3 4">
    <name type="scientific">Lentilactobacillus kisonensis F0435</name>
    <dbReference type="NCBI Taxonomy" id="797516"/>
    <lineage>
        <taxon>Bacteria</taxon>
        <taxon>Bacillati</taxon>
        <taxon>Bacillota</taxon>
        <taxon>Bacilli</taxon>
        <taxon>Lactobacillales</taxon>
        <taxon>Lactobacillaceae</taxon>
        <taxon>Lentilactobacillus</taxon>
    </lineage>
</organism>
<dbReference type="HOGENOM" id="CLU_175474_0_0_9"/>
<dbReference type="InterPro" id="IPR036165">
    <property type="entry name" value="YefM-like_sf"/>
</dbReference>
<evidence type="ECO:0000256" key="2">
    <source>
        <dbReference type="SAM" id="MobiDB-lite"/>
    </source>
</evidence>
<evidence type="ECO:0000313" key="4">
    <source>
        <dbReference type="Proteomes" id="UP000005025"/>
    </source>
</evidence>
<accession>H1LKU5</accession>
<sequence>MKTLNVPTTNMTTLKKSPTKAFEEARKRKTGLYVFNRDTPAGVVLSVEDYEQLVNDNNALQDKLYGLEIKSRLDEKNPDLIDEDKVDGNTLKKIDFDDNDGWE</sequence>
<name>H1LKU5_9LACO</name>
<feature type="region of interest" description="Disordered" evidence="2">
    <location>
        <begin position="1"/>
        <end position="20"/>
    </location>
</feature>
<comment type="similarity">
    <text evidence="1">Belongs to the phD/YefM antitoxin family.</text>
</comment>
<dbReference type="AlphaFoldDB" id="H1LKU5"/>
<dbReference type="EMBL" id="AGRJ01000277">
    <property type="protein sequence ID" value="EHO46169.1"/>
    <property type="molecule type" value="Genomic_DNA"/>
</dbReference>
<dbReference type="SUPFAM" id="SSF143120">
    <property type="entry name" value="YefM-like"/>
    <property type="match status" value="1"/>
</dbReference>
<dbReference type="Proteomes" id="UP000005025">
    <property type="component" value="Unassembled WGS sequence"/>
</dbReference>
<dbReference type="RefSeq" id="WP_008858387.1">
    <property type="nucleotide sequence ID" value="NZ_JH591061.1"/>
</dbReference>
<dbReference type="PATRIC" id="fig|797516.3.peg.2916"/>
<proteinExistence type="inferred from homology"/>
<reference evidence="3 4" key="1">
    <citation type="submission" date="2011-09" db="EMBL/GenBank/DDBJ databases">
        <authorList>
            <person name="Weinstock G."/>
            <person name="Sodergren E."/>
            <person name="Clifton S."/>
            <person name="Fulton L."/>
            <person name="Fulton B."/>
            <person name="Courtney L."/>
            <person name="Fronick C."/>
            <person name="Harrison M."/>
            <person name="Strong C."/>
            <person name="Farmer C."/>
            <person name="Delahaunty K."/>
            <person name="Markovic C."/>
            <person name="Hall O."/>
            <person name="Minx P."/>
            <person name="Tomlinson C."/>
            <person name="Mitreva M."/>
            <person name="Hou S."/>
            <person name="Chen J."/>
            <person name="Wollam A."/>
            <person name="Pepin K.H."/>
            <person name="Johnson M."/>
            <person name="Bhonagiri V."/>
            <person name="Zhang X."/>
            <person name="Suruliraj S."/>
            <person name="Warren W."/>
            <person name="Chinwalla A."/>
            <person name="Mardis E.R."/>
            <person name="Wilson R.K."/>
        </authorList>
    </citation>
    <scope>NUCLEOTIDE SEQUENCE [LARGE SCALE GENOMIC DNA]</scope>
    <source>
        <strain evidence="3 4">F0435</strain>
    </source>
</reference>
<feature type="compositionally biased region" description="Polar residues" evidence="2">
    <location>
        <begin position="1"/>
        <end position="16"/>
    </location>
</feature>
<dbReference type="STRING" id="797516.HMPREF9104_03249"/>
<evidence type="ECO:0000313" key="3">
    <source>
        <dbReference type="EMBL" id="EHO46169.1"/>
    </source>
</evidence>
<evidence type="ECO:0000256" key="1">
    <source>
        <dbReference type="ARBA" id="ARBA00009981"/>
    </source>
</evidence>
<comment type="caution">
    <text evidence="3">The sequence shown here is derived from an EMBL/GenBank/DDBJ whole genome shotgun (WGS) entry which is preliminary data.</text>
</comment>
<gene>
    <name evidence="3" type="ORF">HMPREF9104_03249</name>
</gene>
<protein>
    <submittedName>
        <fullName evidence="3">Prevent-host-death family protein</fullName>
    </submittedName>
</protein>